<dbReference type="PANTHER" id="PTHR34008:SF2">
    <property type="entry name" value="REPETITIVE PROLINE-RICH CELL WALL PROTEIN 1"/>
    <property type="match status" value="1"/>
</dbReference>
<organism evidence="4 5">
    <name type="scientific">Argiope bruennichi</name>
    <name type="common">Wasp spider</name>
    <name type="synonym">Aranea bruennichi</name>
    <dbReference type="NCBI Taxonomy" id="94029"/>
    <lineage>
        <taxon>Eukaryota</taxon>
        <taxon>Metazoa</taxon>
        <taxon>Ecdysozoa</taxon>
        <taxon>Arthropoda</taxon>
        <taxon>Chelicerata</taxon>
        <taxon>Arachnida</taxon>
        <taxon>Araneae</taxon>
        <taxon>Araneomorphae</taxon>
        <taxon>Entelegynae</taxon>
        <taxon>Araneoidea</taxon>
        <taxon>Araneidae</taxon>
        <taxon>Argiope</taxon>
    </lineage>
</organism>
<dbReference type="PRINTS" id="PR00947">
    <property type="entry name" value="CUTICLE"/>
</dbReference>
<keyword evidence="5" id="KW-1185">Reference proteome</keyword>
<proteinExistence type="predicted"/>
<feature type="chain" id="PRO_5035813721" evidence="3">
    <location>
        <begin position="18"/>
        <end position="273"/>
    </location>
</feature>
<dbReference type="AlphaFoldDB" id="A0A8T0F3A6"/>
<evidence type="ECO:0000256" key="1">
    <source>
        <dbReference type="PROSITE-ProRule" id="PRU00497"/>
    </source>
</evidence>
<evidence type="ECO:0000313" key="4">
    <source>
        <dbReference type="EMBL" id="KAF8783012.1"/>
    </source>
</evidence>
<evidence type="ECO:0000256" key="2">
    <source>
        <dbReference type="SAM" id="MobiDB-lite"/>
    </source>
</evidence>
<name>A0A8T0F3A6_ARGBR</name>
<feature type="compositionally biased region" description="Low complexity" evidence="2">
    <location>
        <begin position="118"/>
        <end position="127"/>
    </location>
</feature>
<keyword evidence="1" id="KW-0193">Cuticle</keyword>
<dbReference type="Pfam" id="PF00379">
    <property type="entry name" value="Chitin_bind_4"/>
    <property type="match status" value="1"/>
</dbReference>
<comment type="caution">
    <text evidence="4">The sequence shown here is derived from an EMBL/GenBank/DDBJ whole genome shotgun (WGS) entry which is preliminary data.</text>
</comment>
<evidence type="ECO:0000313" key="5">
    <source>
        <dbReference type="Proteomes" id="UP000807504"/>
    </source>
</evidence>
<keyword evidence="3" id="KW-0732">Signal</keyword>
<dbReference type="EMBL" id="JABXBU010001863">
    <property type="protein sequence ID" value="KAF8783012.1"/>
    <property type="molecule type" value="Genomic_DNA"/>
</dbReference>
<feature type="signal peptide" evidence="3">
    <location>
        <begin position="1"/>
        <end position="17"/>
    </location>
</feature>
<protein>
    <submittedName>
        <fullName evidence="4">Cuticle protein 10.9 like protein</fullName>
    </submittedName>
</protein>
<dbReference type="PANTHER" id="PTHR34008">
    <property type="entry name" value="REPETITIVE PROLINE-RICH CELL WALL PROTEIN 1"/>
    <property type="match status" value="1"/>
</dbReference>
<evidence type="ECO:0000256" key="3">
    <source>
        <dbReference type="SAM" id="SignalP"/>
    </source>
</evidence>
<dbReference type="GO" id="GO:0042302">
    <property type="term" value="F:structural constituent of cuticle"/>
    <property type="evidence" value="ECO:0007669"/>
    <property type="project" value="UniProtKB-UniRule"/>
</dbReference>
<dbReference type="Proteomes" id="UP000807504">
    <property type="component" value="Unassembled WGS sequence"/>
</dbReference>
<accession>A0A8T0F3A6</accession>
<gene>
    <name evidence="4" type="ORF">HNY73_013233</name>
</gene>
<dbReference type="InterPro" id="IPR000618">
    <property type="entry name" value="Insect_cuticle"/>
</dbReference>
<reference evidence="4" key="1">
    <citation type="journal article" date="2020" name="bioRxiv">
        <title>Chromosome-level reference genome of the European wasp spider Argiope bruennichi: a resource for studies on range expansion and evolutionary adaptation.</title>
        <authorList>
            <person name="Sheffer M.M."/>
            <person name="Hoppe A."/>
            <person name="Krehenwinkel H."/>
            <person name="Uhl G."/>
            <person name="Kuss A.W."/>
            <person name="Jensen L."/>
            <person name="Jensen C."/>
            <person name="Gillespie R.G."/>
            <person name="Hoff K.J."/>
            <person name="Prost S."/>
        </authorList>
    </citation>
    <scope>NUCLEOTIDE SEQUENCE</scope>
</reference>
<sequence length="273" mass="31589">MIAKVLLVAALAAVSLALPYGAHVAEEEKHEPIPYEFGYETNDDKGTTTFRKEKSDGKKVEGTFGYKDDKGIERVVEYIADEHGYRAQIKTNEPGTESQNPADVILDAKPIVVEEPKAAAAPQPQYEAPRHSTTHEHKYEAHRYEIPAPRYEAPKYEIPAPRYEAPKYEIPAPRYEAPKYEIPEPKYEARRYEAPKYEVPEPKYEAPKYEAPKYEVPKYEAPKYEAPKYEAPKYEVPKYEAPKYEAPKYEVPKYEAPKYEAPRYEAPHHPRYY</sequence>
<feature type="region of interest" description="Disordered" evidence="2">
    <location>
        <begin position="117"/>
        <end position="136"/>
    </location>
</feature>
<dbReference type="PROSITE" id="PS51155">
    <property type="entry name" value="CHIT_BIND_RR_2"/>
    <property type="match status" value="1"/>
</dbReference>
<reference evidence="4" key="2">
    <citation type="submission" date="2020-06" db="EMBL/GenBank/DDBJ databases">
        <authorList>
            <person name="Sheffer M."/>
        </authorList>
    </citation>
    <scope>NUCLEOTIDE SEQUENCE</scope>
</reference>